<feature type="transmembrane region" description="Helical" evidence="2">
    <location>
        <begin position="61"/>
        <end position="81"/>
    </location>
</feature>
<dbReference type="AlphaFoldDB" id="A0A2V3U6M0"/>
<dbReference type="RefSeq" id="WP_110374833.1">
    <property type="nucleotide sequence ID" value="NZ_JAHBRY010000001.1"/>
</dbReference>
<organism evidence="3 4">
    <name type="scientific">Chelatococcus asaccharovorans</name>
    <dbReference type="NCBI Taxonomy" id="28210"/>
    <lineage>
        <taxon>Bacteria</taxon>
        <taxon>Pseudomonadati</taxon>
        <taxon>Pseudomonadota</taxon>
        <taxon>Alphaproteobacteria</taxon>
        <taxon>Hyphomicrobiales</taxon>
        <taxon>Chelatococcaceae</taxon>
        <taxon>Chelatococcus</taxon>
    </lineage>
</organism>
<accession>A0A2V3U6M0</accession>
<dbReference type="Proteomes" id="UP000248021">
    <property type="component" value="Unassembled WGS sequence"/>
</dbReference>
<name>A0A2V3U6M0_9HYPH</name>
<keyword evidence="4" id="KW-1185">Reference proteome</keyword>
<feature type="region of interest" description="Disordered" evidence="1">
    <location>
        <begin position="1"/>
        <end position="20"/>
    </location>
</feature>
<keyword evidence="2" id="KW-0812">Transmembrane</keyword>
<keyword evidence="2" id="KW-1133">Transmembrane helix</keyword>
<gene>
    <name evidence="3" type="ORF">C7450_10594</name>
</gene>
<proteinExistence type="predicted"/>
<protein>
    <submittedName>
        <fullName evidence="3">Uncharacterized protein</fullName>
    </submittedName>
</protein>
<sequence>MTKGDEERAREAKETLERVSRDSEAIADSSVARVVRHMTGADAPVLPDGRRDPIEVWGRRIGRAIGVVVVIYLAVSLIMQMRG</sequence>
<evidence type="ECO:0000313" key="3">
    <source>
        <dbReference type="EMBL" id="PXW58747.1"/>
    </source>
</evidence>
<comment type="caution">
    <text evidence="3">The sequence shown here is derived from an EMBL/GenBank/DDBJ whole genome shotgun (WGS) entry which is preliminary data.</text>
</comment>
<evidence type="ECO:0000256" key="2">
    <source>
        <dbReference type="SAM" id="Phobius"/>
    </source>
</evidence>
<evidence type="ECO:0000313" key="4">
    <source>
        <dbReference type="Proteomes" id="UP000248021"/>
    </source>
</evidence>
<evidence type="ECO:0000256" key="1">
    <source>
        <dbReference type="SAM" id="MobiDB-lite"/>
    </source>
</evidence>
<dbReference type="EMBL" id="QJJK01000005">
    <property type="protein sequence ID" value="PXW58747.1"/>
    <property type="molecule type" value="Genomic_DNA"/>
</dbReference>
<keyword evidence="2" id="KW-0472">Membrane</keyword>
<reference evidence="3 4" key="1">
    <citation type="submission" date="2018-05" db="EMBL/GenBank/DDBJ databases">
        <title>Genomic Encyclopedia of Type Strains, Phase IV (KMG-IV): sequencing the most valuable type-strain genomes for metagenomic binning, comparative biology and taxonomic classification.</title>
        <authorList>
            <person name="Goeker M."/>
        </authorList>
    </citation>
    <scope>NUCLEOTIDE SEQUENCE [LARGE SCALE GENOMIC DNA]</scope>
    <source>
        <strain evidence="3 4">DSM 6462</strain>
    </source>
</reference>